<organism evidence="4 5">
    <name type="scientific">Planococcus lenghuensis</name>
    <dbReference type="NCBI Taxonomy" id="2213202"/>
    <lineage>
        <taxon>Bacteria</taxon>
        <taxon>Bacillati</taxon>
        <taxon>Bacillota</taxon>
        <taxon>Bacilli</taxon>
        <taxon>Bacillales</taxon>
        <taxon>Caryophanaceae</taxon>
        <taxon>Planococcus</taxon>
    </lineage>
</organism>
<dbReference type="InterPro" id="IPR043129">
    <property type="entry name" value="ATPase_NBD"/>
</dbReference>
<dbReference type="GO" id="GO:0042732">
    <property type="term" value="P:D-xylose metabolic process"/>
    <property type="evidence" value="ECO:0007669"/>
    <property type="project" value="UniProtKB-KW"/>
</dbReference>
<proteinExistence type="inferred from homology"/>
<comment type="function">
    <text evidence="1">Transcriptional repressor of xylose-utilizing enzymes.</text>
</comment>
<dbReference type="InterPro" id="IPR000600">
    <property type="entry name" value="ROK"/>
</dbReference>
<protein>
    <recommendedName>
        <fullName evidence="6">ROK family transcriptional regulator</fullName>
    </recommendedName>
</protein>
<dbReference type="Gene3D" id="3.30.420.40">
    <property type="match status" value="2"/>
</dbReference>
<name>A0A1Q2L441_9BACL</name>
<evidence type="ECO:0000256" key="1">
    <source>
        <dbReference type="ARBA" id="ARBA00002486"/>
    </source>
</evidence>
<keyword evidence="3" id="KW-0119">Carbohydrate metabolism</keyword>
<evidence type="ECO:0000313" key="5">
    <source>
        <dbReference type="Proteomes" id="UP000188184"/>
    </source>
</evidence>
<comment type="similarity">
    <text evidence="2">Belongs to the ROK (NagC/XylR) family.</text>
</comment>
<evidence type="ECO:0000313" key="4">
    <source>
        <dbReference type="EMBL" id="AQQ54827.1"/>
    </source>
</evidence>
<dbReference type="PANTHER" id="PTHR18964:SF149">
    <property type="entry name" value="BIFUNCTIONAL UDP-N-ACETYLGLUCOSAMINE 2-EPIMERASE_N-ACETYLMANNOSAMINE KINASE"/>
    <property type="match status" value="1"/>
</dbReference>
<evidence type="ECO:0000256" key="3">
    <source>
        <dbReference type="ARBA" id="ARBA00022629"/>
    </source>
</evidence>
<accession>A0A1Q2L441</accession>
<dbReference type="AlphaFoldDB" id="A0A1Q2L441"/>
<reference evidence="4 5" key="1">
    <citation type="submission" date="2017-02" db="EMBL/GenBank/DDBJ databases">
        <title>The complete genomic sequence of a novel cold adapted crude oil-degrading bacterium Planococcus qaidamina Y42.</title>
        <authorList>
            <person name="Yang R."/>
        </authorList>
    </citation>
    <scope>NUCLEOTIDE SEQUENCE [LARGE SCALE GENOMIC DNA]</scope>
    <source>
        <strain evidence="4 5">Y42</strain>
    </source>
</reference>
<dbReference type="Gene3D" id="1.10.10.10">
    <property type="entry name" value="Winged helix-like DNA-binding domain superfamily/Winged helix DNA-binding domain"/>
    <property type="match status" value="1"/>
</dbReference>
<dbReference type="SUPFAM" id="SSF46785">
    <property type="entry name" value="Winged helix' DNA-binding domain"/>
    <property type="match status" value="1"/>
</dbReference>
<dbReference type="Pfam" id="PF00480">
    <property type="entry name" value="ROK"/>
    <property type="match status" value="1"/>
</dbReference>
<keyword evidence="3" id="KW-0859">Xylose metabolism</keyword>
<evidence type="ECO:0008006" key="6">
    <source>
        <dbReference type="Google" id="ProtNLM"/>
    </source>
</evidence>
<dbReference type="PANTHER" id="PTHR18964">
    <property type="entry name" value="ROK (REPRESSOR, ORF, KINASE) FAMILY"/>
    <property type="match status" value="1"/>
</dbReference>
<dbReference type="EMBL" id="CP019640">
    <property type="protein sequence ID" value="AQQ54827.1"/>
    <property type="molecule type" value="Genomic_DNA"/>
</dbReference>
<sequence>MEAGEKMLKTFLQDRSVKNHTSKFIYHLIHQSGPLPKAEVMKLSKLPPTTLTRLLEEMVTKGLINEAGFGRSSGGRPPVMYKATANAAYIVGIDISRRQTKVVLVDMAFRVVAQKVFGLTIEQQPAAAISAMKNVIQELMQECNIHADHLLGIGIGAVGPLNREEGVILTSRSQSTDSWNRIEIIRELQKDFPLDIIVENGANTAALAEYKRNTISNENLLYCISGIGLRCGIITNGHLMQNRTGNISSQGHMVIDPKGKKCSCGKRGCWVAYTSLVSLLDETRRIKEMKTDYGYSDFLNSLKEQDPAAEQAVQESVLYFGIGLSNMINMFHPKSVIMNGPIFDAYPEYFDEVVRSTKEHLTLFDDSEVHFSRGGLKEEAVSVGAAQLLFDSYFVQPA</sequence>
<dbReference type="Proteomes" id="UP000188184">
    <property type="component" value="Chromosome"/>
</dbReference>
<keyword evidence="5" id="KW-1185">Reference proteome</keyword>
<dbReference type="SUPFAM" id="SSF53067">
    <property type="entry name" value="Actin-like ATPase domain"/>
    <property type="match status" value="1"/>
</dbReference>
<dbReference type="InterPro" id="IPR036390">
    <property type="entry name" value="WH_DNA-bd_sf"/>
</dbReference>
<dbReference type="KEGG" id="pmar:B0X71_18115"/>
<evidence type="ECO:0000256" key="2">
    <source>
        <dbReference type="ARBA" id="ARBA00006479"/>
    </source>
</evidence>
<dbReference type="InterPro" id="IPR036388">
    <property type="entry name" value="WH-like_DNA-bd_sf"/>
</dbReference>
<gene>
    <name evidence="4" type="ORF">B0X71_18115</name>
</gene>